<feature type="transmembrane region" description="Helical" evidence="9">
    <location>
        <begin position="501"/>
        <end position="522"/>
    </location>
</feature>
<dbReference type="Proteomes" id="UP000827549">
    <property type="component" value="Chromosome 4"/>
</dbReference>
<comment type="subcellular location">
    <subcellularLocation>
        <location evidence="1">Membrane</location>
        <topology evidence="1">Multi-pass membrane protein</topology>
    </subcellularLocation>
</comment>
<sequence>MAHKSAPIATPTAEPSNPLNAAGSRGRRRGGGGRGSVVRSSLELVFSYSRSQQRFNGGLPSAPSFVEYEWGAQDGGETDTELDESRPPSEYDAEQGYGSGYGSGDERTEADAESTAGDAFFPGDPVAAARRSSAESPLPTVAESHEESTSPTSGPSTADPTPRTTPLALPGKRGGILSFFSSTPPATVPLSTSISNSSSGSQTTPRPPVRLLPDVDGPPGYNGGVGPRTLSGASRKRPSLIPPDAMESSDDGGLSSPQSRKVSIATERTPLLGPDGSRRKSWAPDRLMPPGESPQRSVSLSQQRRVSKAKVAPPRGESTDGQALFNAVAVLVGIGLLSMPLAFSYAGWVWGTVMIIGFTWITCHTAKLLAKLMFSDASLEGYTDIGRKAFGGWAGNTINLLFCLELFTFGVAMTVLFGDSLNVVIPKLTPNEGKLLGFFLVLPTVFMPLRMLSIPSILSTMATVLLVGIILFDGFYKAEAPGSIREPMPTHWGPETTNMNWLGGVGLILAGFGGHSVFPSIARDMKHPESADRVFNIAFYTAGAISFISGAAGYLMIGDRVSDEITREMMDPRFGYPVLINIAAVWMIVVNPLTKFALCSRPLNVAIEGFLGWAPSLAPTTPPTPPPRARRQSVVDHLASTISISVSGAGASDYLSTDDSHIPHNNNLPKSPLTTTFAADPEFLARETKKGTMRIISRTIITALTVAVAIALPGFGRVMAFIGSFSAFLICIVLPLSFYLRLQSRIPGDNEDTLSNRIWHMIHIILLIGSVILMCMGTLGTTPQCAARTPIALPNLASPAPEPPISAPDTPLPLHLPRSINPRRALLLLSIPQPPSTWPSHLDTLSPLLQHCSLKLKKAGVAVNAVYDGTGTAPFPAFGAEEVYPAHLLYADGRAFAFEHFSTDTLKTAAWTEAMAYEPAFSAVPNSLAHDGDAEVLVCTHASRDCRCGDAGLPLLHALRDAATARGLHLPVREVAHVGGHKYAANAVLLPSLDMLSNLTSADAGALLDFVQAKRAPGTMWEHWRGRFGLSEAQQAEVWASVSGPSITPAPESEGEKVRLRFRTFEGELREVQAPLGESLLSVGKANDLPALEGTCGGNLECATCHLYLRPNPRPAPVPEPSDDELDMLGYALSYKDGESRLGCQVKVTPELAKWVEEGGVIDLPRF</sequence>
<feature type="domain" description="Amino acid transporter transmembrane" evidence="10">
    <location>
        <begin position="319"/>
        <end position="780"/>
    </location>
</feature>
<evidence type="ECO:0000256" key="1">
    <source>
        <dbReference type="ARBA" id="ARBA00004141"/>
    </source>
</evidence>
<dbReference type="Pfam" id="PF01490">
    <property type="entry name" value="Aa_trans"/>
    <property type="match status" value="1"/>
</dbReference>
<dbReference type="CDD" id="cd03062">
    <property type="entry name" value="TRX_Fd_Sucrase"/>
    <property type="match status" value="1"/>
</dbReference>
<comment type="similarity">
    <text evidence="2">Belongs to the amino acid/polyamine transporter 2 family.</text>
</comment>
<feature type="transmembrane region" description="Helical" evidence="9">
    <location>
        <begin position="534"/>
        <end position="554"/>
    </location>
</feature>
<dbReference type="GO" id="GO:0015179">
    <property type="term" value="F:L-amino acid transmembrane transporter activity"/>
    <property type="evidence" value="ECO:0007669"/>
    <property type="project" value="TreeGrafter"/>
</dbReference>
<evidence type="ECO:0000256" key="6">
    <source>
        <dbReference type="ARBA" id="ARBA00022989"/>
    </source>
</evidence>
<dbReference type="Pfam" id="PF06999">
    <property type="entry name" value="Suc_Fer-like"/>
    <property type="match status" value="1"/>
</dbReference>
<dbReference type="GeneID" id="87808974"/>
<dbReference type="PANTHER" id="PTHR22950:SF692">
    <property type="entry name" value="TRANSMEMBRANE AMINO ACID TRANSPORTER FAMILY PROTEIN"/>
    <property type="match status" value="1"/>
</dbReference>
<feature type="transmembrane region" description="Helical" evidence="9">
    <location>
        <begin position="574"/>
        <end position="593"/>
    </location>
</feature>
<evidence type="ECO:0000256" key="7">
    <source>
        <dbReference type="ARBA" id="ARBA00023136"/>
    </source>
</evidence>
<accession>A0AAF0Y8V8</accession>
<evidence type="ECO:0000313" key="11">
    <source>
        <dbReference type="EMBL" id="WOO82250.1"/>
    </source>
</evidence>
<feature type="transmembrane region" description="Helical" evidence="9">
    <location>
        <begin position="718"/>
        <end position="740"/>
    </location>
</feature>
<organism evidence="11 12">
    <name type="scientific">Vanrija pseudolonga</name>
    <dbReference type="NCBI Taxonomy" id="143232"/>
    <lineage>
        <taxon>Eukaryota</taxon>
        <taxon>Fungi</taxon>
        <taxon>Dikarya</taxon>
        <taxon>Basidiomycota</taxon>
        <taxon>Agaricomycotina</taxon>
        <taxon>Tremellomycetes</taxon>
        <taxon>Trichosporonales</taxon>
        <taxon>Trichosporonaceae</taxon>
        <taxon>Vanrija</taxon>
    </lineage>
</organism>
<evidence type="ECO:0000256" key="2">
    <source>
        <dbReference type="ARBA" id="ARBA00008066"/>
    </source>
</evidence>
<feature type="transmembrane region" description="Helical" evidence="9">
    <location>
        <begin position="348"/>
        <end position="369"/>
    </location>
</feature>
<feature type="compositionally biased region" description="Low complexity" evidence="8">
    <location>
        <begin position="191"/>
        <end position="204"/>
    </location>
</feature>
<keyword evidence="5" id="KW-0029">Amino-acid transport</keyword>
<feature type="region of interest" description="Disordered" evidence="8">
    <location>
        <begin position="50"/>
        <end position="318"/>
    </location>
</feature>
<evidence type="ECO:0000259" key="10">
    <source>
        <dbReference type="Pfam" id="PF01490"/>
    </source>
</evidence>
<dbReference type="GO" id="GO:0005774">
    <property type="term" value="C:vacuolar membrane"/>
    <property type="evidence" value="ECO:0007669"/>
    <property type="project" value="TreeGrafter"/>
</dbReference>
<feature type="transmembrane region" description="Helical" evidence="9">
    <location>
        <begin position="435"/>
        <end position="452"/>
    </location>
</feature>
<dbReference type="SUPFAM" id="SSF54292">
    <property type="entry name" value="2Fe-2S ferredoxin-like"/>
    <property type="match status" value="1"/>
</dbReference>
<protein>
    <submittedName>
        <fullName evidence="11">Vacuolar amino acid transporter 1</fullName>
    </submittedName>
</protein>
<keyword evidence="12" id="KW-1185">Reference proteome</keyword>
<dbReference type="InterPro" id="IPR013057">
    <property type="entry name" value="AA_transpt_TM"/>
</dbReference>
<dbReference type="PANTHER" id="PTHR22950">
    <property type="entry name" value="AMINO ACID TRANSPORTER"/>
    <property type="match status" value="1"/>
</dbReference>
<dbReference type="GO" id="GO:0051536">
    <property type="term" value="F:iron-sulfur cluster binding"/>
    <property type="evidence" value="ECO:0007669"/>
    <property type="project" value="InterPro"/>
</dbReference>
<proteinExistence type="inferred from homology"/>
<evidence type="ECO:0000256" key="4">
    <source>
        <dbReference type="ARBA" id="ARBA00022692"/>
    </source>
</evidence>
<keyword evidence="3" id="KW-0813">Transport</keyword>
<evidence type="ECO:0000256" key="9">
    <source>
        <dbReference type="SAM" id="Phobius"/>
    </source>
</evidence>
<keyword evidence="4 9" id="KW-0812">Transmembrane</keyword>
<feature type="transmembrane region" description="Helical" evidence="9">
    <location>
        <begin position="695"/>
        <end position="712"/>
    </location>
</feature>
<evidence type="ECO:0000256" key="3">
    <source>
        <dbReference type="ARBA" id="ARBA00022448"/>
    </source>
</evidence>
<feature type="compositionally biased region" description="Low complexity" evidence="8">
    <location>
        <begin position="293"/>
        <end position="304"/>
    </location>
</feature>
<reference evidence="11" key="1">
    <citation type="submission" date="2023-10" db="EMBL/GenBank/DDBJ databases">
        <authorList>
            <person name="Noh H."/>
        </authorList>
    </citation>
    <scope>NUCLEOTIDE SEQUENCE</scope>
    <source>
        <strain evidence="11">DUCC4014</strain>
    </source>
</reference>
<dbReference type="InterPro" id="IPR036010">
    <property type="entry name" value="2Fe-2S_ferredoxin-like_sf"/>
</dbReference>
<gene>
    <name evidence="11" type="primary">AVT1_0</name>
    <name evidence="11" type="ORF">LOC62_04G005746</name>
</gene>
<evidence type="ECO:0000256" key="8">
    <source>
        <dbReference type="SAM" id="MobiDB-lite"/>
    </source>
</evidence>
<dbReference type="InterPro" id="IPR012675">
    <property type="entry name" value="Beta-grasp_dom_sf"/>
</dbReference>
<feature type="transmembrane region" description="Helical" evidence="9">
    <location>
        <begin position="457"/>
        <end position="476"/>
    </location>
</feature>
<feature type="transmembrane region" description="Helical" evidence="9">
    <location>
        <begin position="761"/>
        <end position="780"/>
    </location>
</feature>
<evidence type="ECO:0000256" key="5">
    <source>
        <dbReference type="ARBA" id="ARBA00022970"/>
    </source>
</evidence>
<dbReference type="SUPFAM" id="SSF52833">
    <property type="entry name" value="Thioredoxin-like"/>
    <property type="match status" value="1"/>
</dbReference>
<name>A0AAF0Y8V8_9TREE</name>
<feature type="transmembrane region" description="Helical" evidence="9">
    <location>
        <begin position="390"/>
        <end position="415"/>
    </location>
</feature>
<keyword evidence="7 9" id="KW-0472">Membrane</keyword>
<feature type="compositionally biased region" description="Low complexity" evidence="8">
    <location>
        <begin position="149"/>
        <end position="162"/>
    </location>
</feature>
<dbReference type="EMBL" id="CP086717">
    <property type="protein sequence ID" value="WOO82250.1"/>
    <property type="molecule type" value="Genomic_DNA"/>
</dbReference>
<keyword evidence="6 9" id="KW-1133">Transmembrane helix</keyword>
<dbReference type="Gene3D" id="3.40.30.10">
    <property type="entry name" value="Glutaredoxin"/>
    <property type="match status" value="1"/>
</dbReference>
<feature type="region of interest" description="Disordered" evidence="8">
    <location>
        <begin position="1"/>
        <end position="37"/>
    </location>
</feature>
<dbReference type="RefSeq" id="XP_062628282.1">
    <property type="nucleotide sequence ID" value="XM_062772298.1"/>
</dbReference>
<dbReference type="InterPro" id="IPR009737">
    <property type="entry name" value="Aim32/Apd1-like"/>
</dbReference>
<evidence type="ECO:0000313" key="12">
    <source>
        <dbReference type="Proteomes" id="UP000827549"/>
    </source>
</evidence>
<dbReference type="AlphaFoldDB" id="A0AAF0Y8V8"/>
<dbReference type="InterPro" id="IPR036249">
    <property type="entry name" value="Thioredoxin-like_sf"/>
</dbReference>
<dbReference type="Gene3D" id="3.10.20.30">
    <property type="match status" value="1"/>
</dbReference>